<reference evidence="1" key="1">
    <citation type="submission" date="2016-06" db="EMBL/GenBank/DDBJ databases">
        <authorList>
            <person name="Cuomo C."/>
            <person name="Litvintseva A."/>
            <person name="Heitman J."/>
            <person name="Chen Y."/>
            <person name="Sun S."/>
            <person name="Springer D."/>
            <person name="Dromer F."/>
            <person name="Young S."/>
            <person name="Zeng Q."/>
            <person name="Chapman S."/>
            <person name="Gujja S."/>
            <person name="Saif S."/>
            <person name="Birren B."/>
        </authorList>
    </citation>
    <scope>NUCLEOTIDE SEQUENCE</scope>
    <source>
        <strain evidence="1">CBS 7841</strain>
    </source>
</reference>
<evidence type="ECO:0000313" key="2">
    <source>
        <dbReference type="Proteomes" id="UP000094043"/>
    </source>
</evidence>
<gene>
    <name evidence="1" type="ORF">L203_103857</name>
</gene>
<proteinExistence type="predicted"/>
<dbReference type="RefSeq" id="XP_066069346.1">
    <property type="nucleotide sequence ID" value="XM_066213249.1"/>
</dbReference>
<evidence type="ECO:0000313" key="1">
    <source>
        <dbReference type="EMBL" id="WVN88646.1"/>
    </source>
</evidence>
<dbReference type="GeneID" id="91088067"/>
<organism evidence="1 2">
    <name type="scientific">Cryptococcus depauperatus CBS 7841</name>
    <dbReference type="NCBI Taxonomy" id="1295531"/>
    <lineage>
        <taxon>Eukaryota</taxon>
        <taxon>Fungi</taxon>
        <taxon>Dikarya</taxon>
        <taxon>Basidiomycota</taxon>
        <taxon>Agaricomycotina</taxon>
        <taxon>Tremellomycetes</taxon>
        <taxon>Tremellales</taxon>
        <taxon>Cryptococcaceae</taxon>
        <taxon>Cryptococcus</taxon>
    </lineage>
</organism>
<accession>A0AAJ8JUI8</accession>
<keyword evidence="2" id="KW-1185">Reference proteome</keyword>
<name>A0AAJ8JUI8_9TREE</name>
<reference evidence="1" key="3">
    <citation type="submission" date="2024-01" db="EMBL/GenBank/DDBJ databases">
        <authorList>
            <person name="Coelho M.A."/>
            <person name="David-Palma M."/>
            <person name="Shea T."/>
            <person name="Sun S."/>
            <person name="Cuomo C.A."/>
            <person name="Heitman J."/>
        </authorList>
    </citation>
    <scope>NUCLEOTIDE SEQUENCE</scope>
    <source>
        <strain evidence="1">CBS 7841</strain>
    </source>
</reference>
<reference evidence="1" key="2">
    <citation type="journal article" date="2022" name="Elife">
        <title>Obligate sexual reproduction of a homothallic fungus closely related to the Cryptococcus pathogenic species complex.</title>
        <authorList>
            <person name="Passer A.R."/>
            <person name="Clancey S.A."/>
            <person name="Shea T."/>
            <person name="David-Palma M."/>
            <person name="Averette A.F."/>
            <person name="Boekhout T."/>
            <person name="Porcel B.M."/>
            <person name="Nowrousian M."/>
            <person name="Cuomo C.A."/>
            <person name="Sun S."/>
            <person name="Heitman J."/>
            <person name="Coelho M.A."/>
        </authorList>
    </citation>
    <scope>NUCLEOTIDE SEQUENCE</scope>
    <source>
        <strain evidence="1">CBS 7841</strain>
    </source>
</reference>
<dbReference type="KEGG" id="cdep:91088067"/>
<dbReference type="AlphaFoldDB" id="A0AAJ8JUI8"/>
<dbReference type="EMBL" id="CP143787">
    <property type="protein sequence ID" value="WVN88646.1"/>
    <property type="molecule type" value="Genomic_DNA"/>
</dbReference>
<protein>
    <submittedName>
        <fullName evidence="1">Uncharacterized protein</fullName>
    </submittedName>
</protein>
<sequence>MYKGRCGGLMVHKSSHHVCMSFFSLADPPQFDFVNFWIQFTPASKFGLGLFAVYGAENGKKSGWTRSYDRASGAKEAEDDPFTAHLEDEKGLKGLYHDDNILISIAVGRVKLMCFKCYHRDIYVIADDIAIEDDISVLVYYESGVSITYHLTAYSVSYSSADQRDRALAMTVGSAANESFKADKQFFIKELLGIRTL</sequence>
<dbReference type="Proteomes" id="UP000094043">
    <property type="component" value="Chromosome 4"/>
</dbReference>